<accession>A0A7I7JMN6</accession>
<organism evidence="2 3">
    <name type="scientific">Mycobacterium novum</name>
    <dbReference type="NCBI Taxonomy" id="2492438"/>
    <lineage>
        <taxon>Bacteria</taxon>
        <taxon>Bacillati</taxon>
        <taxon>Actinomycetota</taxon>
        <taxon>Actinomycetes</taxon>
        <taxon>Mycobacteriales</taxon>
        <taxon>Mycobacteriaceae</taxon>
        <taxon>Mycobacterium</taxon>
    </lineage>
</organism>
<protein>
    <recommendedName>
        <fullName evidence="4">DsrE/DsrF-like family protein</fullName>
    </recommendedName>
</protein>
<dbReference type="Gene3D" id="3.40.1260.10">
    <property type="entry name" value="DsrEFH-like"/>
    <property type="match status" value="1"/>
</dbReference>
<evidence type="ECO:0000256" key="1">
    <source>
        <dbReference type="SAM" id="SignalP"/>
    </source>
</evidence>
<keyword evidence="1" id="KW-0732">Signal</keyword>
<gene>
    <name evidence="2" type="ORF">MNVM_15620</name>
</gene>
<proteinExistence type="predicted"/>
<dbReference type="SUPFAM" id="SSF75169">
    <property type="entry name" value="DsrEFH-like"/>
    <property type="match status" value="1"/>
</dbReference>
<reference evidence="2 3" key="1">
    <citation type="journal article" date="2019" name="Emerg. Microbes Infect.">
        <title>Comprehensive subspecies identification of 175 nontuberculous mycobacteria species based on 7547 genomic profiles.</title>
        <authorList>
            <person name="Matsumoto Y."/>
            <person name="Kinjo T."/>
            <person name="Motooka D."/>
            <person name="Nabeya D."/>
            <person name="Jung N."/>
            <person name="Uechi K."/>
            <person name="Horii T."/>
            <person name="Iida T."/>
            <person name="Fujita J."/>
            <person name="Nakamura S."/>
        </authorList>
    </citation>
    <scope>NUCLEOTIDE SEQUENCE [LARGE SCALE GENOMIC DNA]</scope>
    <source>
        <strain evidence="2 3">JCM 6391</strain>
    </source>
</reference>
<evidence type="ECO:0000313" key="2">
    <source>
        <dbReference type="EMBL" id="BBX12481.1"/>
    </source>
</evidence>
<evidence type="ECO:0008006" key="4">
    <source>
        <dbReference type="Google" id="ProtNLM"/>
    </source>
</evidence>
<dbReference type="KEGG" id="mnm:MNVM_15620"/>
<feature type="signal peptide" evidence="1">
    <location>
        <begin position="1"/>
        <end position="27"/>
    </location>
</feature>
<dbReference type="InterPro" id="IPR027396">
    <property type="entry name" value="DsrEFH-like"/>
</dbReference>
<dbReference type="Proteomes" id="UP000466997">
    <property type="component" value="Chromosome"/>
</dbReference>
<dbReference type="RefSeq" id="WP_193466102.1">
    <property type="nucleotide sequence ID" value="NZ_AP022562.1"/>
</dbReference>
<evidence type="ECO:0000313" key="3">
    <source>
        <dbReference type="Proteomes" id="UP000466997"/>
    </source>
</evidence>
<dbReference type="EMBL" id="AP022562">
    <property type="protein sequence ID" value="BBX12481.1"/>
    <property type="molecule type" value="Genomic_DNA"/>
</dbReference>
<name>A0A7I7JMN6_9MYCO</name>
<feature type="chain" id="PRO_5029499618" description="DsrE/DsrF-like family protein" evidence="1">
    <location>
        <begin position="28"/>
        <end position="154"/>
    </location>
</feature>
<keyword evidence="3" id="KW-1185">Reference proteome</keyword>
<dbReference type="AlphaFoldDB" id="A0A7I7JMN6"/>
<sequence length="154" mass="16323">MKKFSKLLTLTAAVAIIPLGVANPAYAQPPSVEEILATENAVRADGKYALLASDGRHLDGAIMTGRELKAKSSAIDFQIVAYGQLVQEIATTPAVKDAVRRAVIDDGLKVVACNISVQRMGIDPALLPPEIPTTGNALTYALGLQEQGYKTLTY</sequence>